<proteinExistence type="predicted"/>
<dbReference type="Gene3D" id="3.40.630.30">
    <property type="match status" value="1"/>
</dbReference>
<evidence type="ECO:0000313" key="2">
    <source>
        <dbReference type="EMBL" id="PQB06008.1"/>
    </source>
</evidence>
<dbReference type="EMBL" id="MQUB01000001">
    <property type="protein sequence ID" value="PQB06008.1"/>
    <property type="molecule type" value="Genomic_DNA"/>
</dbReference>
<dbReference type="AlphaFoldDB" id="A0A2S7KTX6"/>
<dbReference type="Proteomes" id="UP000239800">
    <property type="component" value="Unassembled WGS sequence"/>
</dbReference>
<sequence length="318" mass="37175">MYQSDRKEDWDRFIRQAKNATFLFERDFMDYHRDRFRDHSIMVYRDEQVFAVLPANKQGDQLISHQGLTYGGFVLGTGAKLSDSLKAWALLLEFLHDKGIESLKIKNIPGFYTILPSDELAYFLFLCQAKLLERDLIMLIDQDQALGFQKNRREGINKAMRKGLEVKIDNDFEAFWTQILRPNLSRKHGAEPVHSLEEIKLLHHRFPQQIKQVNIYHEDKIVAGTTVFLTRTTIHPQYVSANEDKNQLGSLDMLYDFLMREFSEGRRYFDFNTSVDPDSGHLNPGLIFWKETCGARAYAMDNYLVETASYKRLSEQLV</sequence>
<dbReference type="InterPro" id="IPR038740">
    <property type="entry name" value="BioF2-like_GNAT_dom"/>
</dbReference>
<keyword evidence="3" id="KW-1185">Reference proteome</keyword>
<evidence type="ECO:0000313" key="3">
    <source>
        <dbReference type="Proteomes" id="UP000239800"/>
    </source>
</evidence>
<reference evidence="2 3" key="1">
    <citation type="submission" date="2016-11" db="EMBL/GenBank/DDBJ databases">
        <title>Trade-off between light-utilization and light-protection in marine flavobacteria.</title>
        <authorList>
            <person name="Kumagai Y."/>
        </authorList>
    </citation>
    <scope>NUCLEOTIDE SEQUENCE [LARGE SCALE GENOMIC DNA]</scope>
    <source>
        <strain evidence="2 3">NBRC 107741</strain>
    </source>
</reference>
<dbReference type="SUPFAM" id="SSF55729">
    <property type="entry name" value="Acyl-CoA N-acyltransferases (Nat)"/>
    <property type="match status" value="1"/>
</dbReference>
<gene>
    <name evidence="2" type="ORF">BST85_08045</name>
</gene>
<accession>A0A2S7KTX6</accession>
<dbReference type="OrthoDB" id="9808687at2"/>
<protein>
    <recommendedName>
        <fullName evidence="1">BioF2-like acetyltransferase domain-containing protein</fullName>
    </recommendedName>
</protein>
<comment type="caution">
    <text evidence="2">The sequence shown here is derived from an EMBL/GenBank/DDBJ whole genome shotgun (WGS) entry which is preliminary data.</text>
</comment>
<dbReference type="RefSeq" id="WP_146090685.1">
    <property type="nucleotide sequence ID" value="NZ_MQUB01000001.1"/>
</dbReference>
<evidence type="ECO:0000259" key="1">
    <source>
        <dbReference type="Pfam" id="PF13480"/>
    </source>
</evidence>
<feature type="domain" description="BioF2-like acetyltransferase" evidence="1">
    <location>
        <begin position="151"/>
        <end position="274"/>
    </location>
</feature>
<dbReference type="Pfam" id="PF13480">
    <property type="entry name" value="Acetyltransf_6"/>
    <property type="match status" value="1"/>
</dbReference>
<name>A0A2S7KTX6_9FLAO</name>
<organism evidence="2 3">
    <name type="scientific">Aureitalea marina</name>
    <dbReference type="NCBI Taxonomy" id="930804"/>
    <lineage>
        <taxon>Bacteria</taxon>
        <taxon>Pseudomonadati</taxon>
        <taxon>Bacteroidota</taxon>
        <taxon>Flavobacteriia</taxon>
        <taxon>Flavobacteriales</taxon>
        <taxon>Flavobacteriaceae</taxon>
        <taxon>Aureitalea</taxon>
    </lineage>
</organism>
<dbReference type="InterPro" id="IPR016181">
    <property type="entry name" value="Acyl_CoA_acyltransferase"/>
</dbReference>